<feature type="compositionally biased region" description="Basic and acidic residues" evidence="1">
    <location>
        <begin position="204"/>
        <end position="220"/>
    </location>
</feature>
<dbReference type="PANTHER" id="PTHR12136:SF41">
    <property type="entry name" value="PLECKSTRIN HOMOLOGY (PH) AND LIPID-BINDING START DOMAINS-CONTAINING PROTEIN"/>
    <property type="match status" value="1"/>
</dbReference>
<evidence type="ECO:0000313" key="2">
    <source>
        <dbReference type="EMBL" id="RRT63369.1"/>
    </source>
</evidence>
<comment type="caution">
    <text evidence="2">The sequence shown here is derived from an EMBL/GenBank/DDBJ whole genome shotgun (WGS) entry which is preliminary data.</text>
</comment>
<dbReference type="SUPFAM" id="SSF50729">
    <property type="entry name" value="PH domain-like"/>
    <property type="match status" value="1"/>
</dbReference>
<evidence type="ECO:0000256" key="1">
    <source>
        <dbReference type="SAM" id="MobiDB-lite"/>
    </source>
</evidence>
<proteinExistence type="predicted"/>
<organism evidence="2 3">
    <name type="scientific">Ensete ventricosum</name>
    <name type="common">Abyssinian banana</name>
    <name type="synonym">Musa ensete</name>
    <dbReference type="NCBI Taxonomy" id="4639"/>
    <lineage>
        <taxon>Eukaryota</taxon>
        <taxon>Viridiplantae</taxon>
        <taxon>Streptophyta</taxon>
        <taxon>Embryophyta</taxon>
        <taxon>Tracheophyta</taxon>
        <taxon>Spermatophyta</taxon>
        <taxon>Magnoliopsida</taxon>
        <taxon>Liliopsida</taxon>
        <taxon>Zingiberales</taxon>
        <taxon>Musaceae</taxon>
        <taxon>Ensete</taxon>
    </lineage>
</organism>
<dbReference type="EMBL" id="AMZH03006620">
    <property type="protein sequence ID" value="RRT63369.1"/>
    <property type="molecule type" value="Genomic_DNA"/>
</dbReference>
<reference evidence="2 3" key="1">
    <citation type="journal article" date="2014" name="Agronomy (Basel)">
        <title>A Draft Genome Sequence for Ensete ventricosum, the Drought-Tolerant Tree Against Hunger.</title>
        <authorList>
            <person name="Harrison J."/>
            <person name="Moore K.A."/>
            <person name="Paszkiewicz K."/>
            <person name="Jones T."/>
            <person name="Grant M."/>
            <person name="Ambacheew D."/>
            <person name="Muzemil S."/>
            <person name="Studholme D.J."/>
        </authorList>
    </citation>
    <scope>NUCLEOTIDE SEQUENCE [LARGE SCALE GENOMIC DNA]</scope>
</reference>
<gene>
    <name evidence="2" type="ORF">B296_00039655</name>
</gene>
<protein>
    <submittedName>
        <fullName evidence="2">Uncharacterized protein</fullName>
    </submittedName>
</protein>
<accession>A0A426ZHB3</accession>
<feature type="region of interest" description="Disordered" evidence="1">
    <location>
        <begin position="198"/>
        <end position="226"/>
    </location>
</feature>
<sequence>MEGWLYLFRSNRLGLQYSRKRYFVLDHRDNSLSCYRAAPTACTQVVALPLPSLTFCSMFSWSKTCINNVLSGSCKMCTNRFLHPCKRQWERKYQGECENTIKIQKVAFLRLLFCHLIWKVDANIQVFFLFTLYNTSNHSNQLKVKASELLSRRRSHMHSFALREMFHAKLGKCPSSDVSVKEQKADISLSLTEDVEGNVQLPVENRKSEERTEGSQESDTKPASMSGSFLELNDAADEFFDFPDEPEYDKQEDMWPSDSQLQHQQPKLSTAAVLMKRLQGLAGMLCHSNPRTVHLVSLVKHITYTEASYRNSKFRFQGNTEEELPEFLLGTCRLNHLDASKAISIKSW</sequence>
<name>A0A426ZHB3_ENSVE</name>
<dbReference type="AlphaFoldDB" id="A0A426ZHB3"/>
<dbReference type="PANTHER" id="PTHR12136">
    <property type="entry name" value="ENHANCED DISEASE RESISTANCE-RELATED"/>
    <property type="match status" value="1"/>
</dbReference>
<evidence type="ECO:0000313" key="3">
    <source>
        <dbReference type="Proteomes" id="UP000287651"/>
    </source>
</evidence>
<dbReference type="Proteomes" id="UP000287651">
    <property type="component" value="Unassembled WGS sequence"/>
</dbReference>
<dbReference type="InterPro" id="IPR045096">
    <property type="entry name" value="EDR2-like"/>
</dbReference>